<dbReference type="InterPro" id="IPR037138">
    <property type="entry name" value="His_deacetylse_dom_sf"/>
</dbReference>
<feature type="compositionally biased region" description="Low complexity" evidence="1">
    <location>
        <begin position="1251"/>
        <end position="1265"/>
    </location>
</feature>
<evidence type="ECO:0000313" key="3">
    <source>
        <dbReference type="EMBL" id="KZF25537.1"/>
    </source>
</evidence>
<sequence>MEQPFSSSPVSEEQAHFSSRSANNSTRATPISSRSQTQTPTPQGTGGDIIDSLQNLSLSPSQQAALTPTSPLDSHEAPPGAARRTPNKPGRGAGNEQQWNGLPGARLETSAQAQRVASPRTARANLGAGIRQTSGSLENHHGSRPTTGSTPLRKKASAASLDAGRASTPPRPLSRRTSSNLDRSPSGSVYRRVSRAGSIDEKPVLTPASVAKSHFQSELELHRQAAPSTTSPKTVVILHDACYGHRFARPRTSKNALSTIVERPERIHASIVGVSAAYVRLGGRHEGGQCPPRPEPDLLRPNQQPFRIRPTSRVLELSAPAVTSVHGTEWMHELRGMCDTAERNLALTGRELNRPDGDTQEGQATVAEKPKLHEGDLYLCSGSLAAFQGALGGVCEGVDAVFSKSEGDSGPKRAFVCIRPPGHHCSADYPSGFCWVNNVHVGIAHATMAHGLTHAAIIDFDLHHGDGSQAITWEHNARVARLPKNASASKKTSIGYFSLHDINSYPCEMGDDEKVRSASLCLENAHGQTVWNVHLQPWKNDLEFWDLYRERYSILIDKTRAYLRSQAQRISALPNHPVPKAAIFISAGFDASEWESPGMQRHKVNVPTEFYARFTADIVKLSEEEGLGVDGRVISVLEGGYSDRALSSGVWSHICGLAGTDNALNQIQAEHGLGYEMHRRMGALNLGQESNPKDQQLQPFDPAWWDIKRLEELEKIVYPAAPPPAPKKRGNQQIPQYAIPTESFTAKIVSSPKGYRNFSSGAYPFQAPAPAPAPTPPPVPLDVDWATATHELSKLLITSDRETRSCRPEELNAEASRKRRERHSIGLPVQQPATSHPEPVDAGPRRSQRDRRGKTPNYNLDSDDDDKLFSGASRRRTIATTGPTGLDHSPTSSVTGVQAEGENSARRLSTASNMTMSSINGGTGASTIPPDQTANSPTAAVSGMNRPGSAMTVASLHSNKSTGQIPLVKKTRFVSGTRAEPPSTTSRATKPTRPRPAPPIRSLTSPTPGAVTSGPTGPFSEATTAATMAAAAAAAAAKRADGSHVHVKPEKSHDGEDNTLDSLSKGMKKMSIKLHVPTREEHDARERKRADEHTVTNKPPPRKPVAPRTKRTVKKEVPLQLPTSATSVPPAAAEPSTGAAQGERTAIKHEPAEQQQQQQPPLYLSSSSTPTSRHQAHQDLDSEHPSLATSLQQVHAPDQPAQYHSASHDQPAPYTSQTTPLPTFSAGSDINQHATISSISPPGVPSHSQVPSTSTHSSPFSSPSFPAGPPSQGPLFQFAEPHPQPCPPTSKSTFQTTEFIPYTPEHGFPTMQQPQQQQSRQSAYSPPKPDLVWLPPNTSSSTQPLPTTSSSSPSAPLVSSGVPPFSSTTPPTAATPPPPPPQQQQHQQQQVHRFGQVSDLATPASLAPSQPQPTKETTATPSTGTNKARRREDLPVFTATSAIPFSDSGSGGA</sequence>
<dbReference type="GO" id="GO:0005634">
    <property type="term" value="C:nucleus"/>
    <property type="evidence" value="ECO:0007669"/>
    <property type="project" value="TreeGrafter"/>
</dbReference>
<feature type="compositionally biased region" description="Basic and acidic residues" evidence="1">
    <location>
        <begin position="1040"/>
        <end position="1056"/>
    </location>
</feature>
<feature type="compositionally biased region" description="Low complexity" evidence="1">
    <location>
        <begin position="1154"/>
        <end position="1172"/>
    </location>
</feature>
<feature type="compositionally biased region" description="Pro residues" evidence="1">
    <location>
        <begin position="1373"/>
        <end position="1382"/>
    </location>
</feature>
<dbReference type="PANTHER" id="PTHR47558">
    <property type="entry name" value="HISTONE DEACETYLASE HOS3"/>
    <property type="match status" value="1"/>
</dbReference>
<feature type="compositionally biased region" description="Low complexity" evidence="1">
    <location>
        <begin position="29"/>
        <end position="66"/>
    </location>
</feature>
<feature type="compositionally biased region" description="Polar residues" evidence="1">
    <location>
        <begin position="1289"/>
        <end position="1298"/>
    </location>
</feature>
<dbReference type="GO" id="GO:0010468">
    <property type="term" value="P:regulation of gene expression"/>
    <property type="evidence" value="ECO:0007669"/>
    <property type="project" value="UniProtKB-ARBA"/>
</dbReference>
<dbReference type="InterPro" id="IPR023696">
    <property type="entry name" value="Ureohydrolase_dom_sf"/>
</dbReference>
<feature type="compositionally biased region" description="Basic and acidic residues" evidence="1">
    <location>
        <begin position="799"/>
        <end position="810"/>
    </location>
</feature>
<feature type="compositionally biased region" description="Polar residues" evidence="1">
    <location>
        <begin position="175"/>
        <end position="187"/>
    </location>
</feature>
<dbReference type="GO" id="GO:0004407">
    <property type="term" value="F:histone deacetylase activity"/>
    <property type="evidence" value="ECO:0007669"/>
    <property type="project" value="TreeGrafter"/>
</dbReference>
<dbReference type="SUPFAM" id="SSF52768">
    <property type="entry name" value="Arginase/deacetylase"/>
    <property type="match status" value="1"/>
</dbReference>
<dbReference type="InterPro" id="IPR023801">
    <property type="entry name" value="His_deacetylse_dom"/>
</dbReference>
<keyword evidence="4" id="KW-1185">Reference proteome</keyword>
<proteinExistence type="predicted"/>
<feature type="compositionally biased region" description="Basic and acidic residues" evidence="1">
    <location>
        <begin position="1077"/>
        <end position="1095"/>
    </location>
</feature>
<dbReference type="STRING" id="1328760.A0A161TH31"/>
<name>A0A161TH31_XYLHT</name>
<dbReference type="GeneID" id="28901994"/>
<feature type="compositionally biased region" description="Polar residues" evidence="1">
    <location>
        <begin position="878"/>
        <end position="896"/>
    </location>
</feature>
<dbReference type="PRINTS" id="PR01270">
    <property type="entry name" value="HDASUPER"/>
</dbReference>
<feature type="region of interest" description="Disordered" evidence="1">
    <location>
        <begin position="796"/>
        <end position="905"/>
    </location>
</feature>
<evidence type="ECO:0000313" key="4">
    <source>
        <dbReference type="Proteomes" id="UP000076632"/>
    </source>
</evidence>
<feature type="compositionally biased region" description="Low complexity" evidence="1">
    <location>
        <begin position="981"/>
        <end position="991"/>
    </location>
</feature>
<dbReference type="CDD" id="cd09998">
    <property type="entry name" value="HDAC_Hos3"/>
    <property type="match status" value="1"/>
</dbReference>
<dbReference type="PANTHER" id="PTHR47558:SF1">
    <property type="entry name" value="HISTONE DEACETYLASE HOS3"/>
    <property type="match status" value="1"/>
</dbReference>
<protein>
    <recommendedName>
        <fullName evidence="2">Histone deacetylase domain-containing protein</fullName>
    </recommendedName>
</protein>
<feature type="compositionally biased region" description="Polar residues" evidence="1">
    <location>
        <begin position="1213"/>
        <end position="1250"/>
    </location>
</feature>
<feature type="compositionally biased region" description="Polar residues" evidence="1">
    <location>
        <begin position="1"/>
        <end position="28"/>
    </location>
</feature>
<feature type="region of interest" description="Disordered" evidence="1">
    <location>
        <begin position="972"/>
        <end position="1021"/>
    </location>
</feature>
<dbReference type="RefSeq" id="XP_018191092.1">
    <property type="nucleotide sequence ID" value="XM_018336857.1"/>
</dbReference>
<feature type="compositionally biased region" description="Low complexity" evidence="1">
    <location>
        <begin position="1335"/>
        <end position="1372"/>
    </location>
</feature>
<evidence type="ECO:0000256" key="1">
    <source>
        <dbReference type="SAM" id="MobiDB-lite"/>
    </source>
</evidence>
<feature type="region of interest" description="Disordered" evidence="1">
    <location>
        <begin position="1040"/>
        <end position="1453"/>
    </location>
</feature>
<feature type="region of interest" description="Disordered" evidence="1">
    <location>
        <begin position="1"/>
        <end position="195"/>
    </location>
</feature>
<dbReference type="OMA" id="TEWMHEL"/>
<organism evidence="3 4">
    <name type="scientific">Xylona heveae (strain CBS 132557 / TC161)</name>
    <dbReference type="NCBI Taxonomy" id="1328760"/>
    <lineage>
        <taxon>Eukaryota</taxon>
        <taxon>Fungi</taxon>
        <taxon>Dikarya</taxon>
        <taxon>Ascomycota</taxon>
        <taxon>Pezizomycotina</taxon>
        <taxon>Xylonomycetes</taxon>
        <taxon>Xylonales</taxon>
        <taxon>Xylonaceae</taxon>
        <taxon>Xylona</taxon>
    </lineage>
</organism>
<accession>A0A161TH31</accession>
<gene>
    <name evidence="3" type="ORF">L228DRAFT_78384</name>
</gene>
<dbReference type="InParanoid" id="A0A161TH31"/>
<feature type="compositionally biased region" description="Polar residues" evidence="1">
    <location>
        <begin position="1407"/>
        <end position="1426"/>
    </location>
</feature>
<feature type="domain" description="Histone deacetylase" evidence="2">
    <location>
        <begin position="318"/>
        <end position="655"/>
    </location>
</feature>
<dbReference type="OrthoDB" id="5232919at2759"/>
<dbReference type="Gene3D" id="3.40.800.20">
    <property type="entry name" value="Histone deacetylase domain"/>
    <property type="match status" value="1"/>
</dbReference>
<dbReference type="FunFam" id="3.40.800.20:FF:000011">
    <property type="entry name" value="Histone deacetylase HOS3"/>
    <property type="match status" value="1"/>
</dbReference>
<dbReference type="InterPro" id="IPR000286">
    <property type="entry name" value="HDACs"/>
</dbReference>
<feature type="compositionally biased region" description="Low complexity" evidence="1">
    <location>
        <begin position="1312"/>
        <end position="1325"/>
    </location>
</feature>
<dbReference type="Proteomes" id="UP000076632">
    <property type="component" value="Unassembled WGS sequence"/>
</dbReference>
<feature type="compositionally biased region" description="Low complexity" evidence="1">
    <location>
        <begin position="1122"/>
        <end position="1137"/>
    </location>
</feature>
<dbReference type="Pfam" id="PF00850">
    <property type="entry name" value="Hist_deacetyl"/>
    <property type="match status" value="1"/>
</dbReference>
<reference evidence="3 4" key="1">
    <citation type="journal article" date="2016" name="Fungal Biol.">
        <title>The genome of Xylona heveae provides a window into fungal endophytism.</title>
        <authorList>
            <person name="Gazis R."/>
            <person name="Kuo A."/>
            <person name="Riley R."/>
            <person name="LaButti K."/>
            <person name="Lipzen A."/>
            <person name="Lin J."/>
            <person name="Amirebrahimi M."/>
            <person name="Hesse C.N."/>
            <person name="Spatafora J.W."/>
            <person name="Henrissat B."/>
            <person name="Hainaut M."/>
            <person name="Grigoriev I.V."/>
            <person name="Hibbett D.S."/>
        </authorList>
    </citation>
    <scope>NUCLEOTIDE SEQUENCE [LARGE SCALE GENOMIC DNA]</scope>
    <source>
        <strain evidence="3 4">TC161</strain>
    </source>
</reference>
<evidence type="ECO:0000259" key="2">
    <source>
        <dbReference type="Pfam" id="PF00850"/>
    </source>
</evidence>
<dbReference type="InterPro" id="IPR053244">
    <property type="entry name" value="HDAC_HD_type_1"/>
</dbReference>
<dbReference type="EMBL" id="KV407455">
    <property type="protein sequence ID" value="KZF25537.1"/>
    <property type="molecule type" value="Genomic_DNA"/>
</dbReference>